<dbReference type="Pfam" id="PF02369">
    <property type="entry name" value="Big_1"/>
    <property type="match status" value="2"/>
</dbReference>
<dbReference type="EMBL" id="CP041614">
    <property type="protein sequence ID" value="QDO84042.1"/>
    <property type="molecule type" value="Genomic_DNA"/>
</dbReference>
<protein>
    <recommendedName>
        <fullName evidence="2">Big-1 domain-containing protein</fullName>
    </recommendedName>
</protein>
<dbReference type="InterPro" id="IPR013783">
    <property type="entry name" value="Ig-like_fold"/>
</dbReference>
<dbReference type="InterPro" id="IPR003344">
    <property type="entry name" value="Big_1_dom"/>
</dbReference>
<name>A0ABX5WY55_9GAMM</name>
<evidence type="ECO:0000259" key="2">
    <source>
        <dbReference type="Pfam" id="PF02369"/>
    </source>
</evidence>
<dbReference type="SUPFAM" id="SSF49373">
    <property type="entry name" value="Invasin/intimin cell-adhesion fragments"/>
    <property type="match status" value="2"/>
</dbReference>
<reference evidence="3 4" key="1">
    <citation type="submission" date="2019-07" db="EMBL/GenBank/DDBJ databases">
        <title>Shewanella sp. YLB-06 whole genomic sequence.</title>
        <authorList>
            <person name="Yu L."/>
        </authorList>
    </citation>
    <scope>NUCLEOTIDE SEQUENCE [LARGE SCALE GENOMIC DNA]</scope>
    <source>
        <strain evidence="3 4">YLB-06</strain>
    </source>
</reference>
<sequence length="859" mass="90754">MLGDGDVTVDAPTFSISYTATAEGVSRVVYALEGDIAGVPDIKMGTLDYAVSDSLNNAPTAANFSYGSDVEINTSVDIDVIDAISDAVDLDELQLIEVKSYTANVASKNVGDLTNTVFTFEAPTADEHYVSYMVSDHRGGFATGIVEVTTFDANQVAQWGDIEEGLKLFTAPHTKFTAESNGIDIQGFWRDSAYSPSIDVATFTLAGAVNYCSTRGRLPTPAELVDMHAAKSAKVNYLWPTGKPYITEEAGTATLVDLSWATAQQSAAGGDSYYVTCIDSGGLTFTGSSSAVADGVSTAALAIDFTRVTGPVVDASLTVSVTGSASLSTSVLITDTRGNDDFTLTNTKAELVTVSVEYITAQNETVTTVTTVDFTADASTAALNSLTVTNDNAGSDGSMTNGFNATVVDAYNNALKNILIDVSFDGVTPQLVEFPSALITDASGNISFNVTNTVEESVLTTASLTNSQGVYSEQSASTNFVELLPWGRSCADLVLSTNGLDYHCPMTSSEQVAYWGQGKSKGADYYGASWGLFNMDDSISSISGANAYCSLLGASLATKDELVTFNDTFGTTAPENDTDGYGDLHALNGWPYGQFWSSTSAGTGTFYGFDTVTDTVTSFADTNRNSLKVICVTPTPGNPATAMVDSITALTSLARADGIATNSFEVLVLDDTGKMVKDALVEVTFTGSATLVETAQSLLTNAQGLVQFNVVNTVEEDVTVTAQYVASIAGLSSVDSLSSFTALSFEVVAMTGALMNSTESDEFCGVSGGVVASREQYEEYFGYYAPVDVLLLMFPELETIPGNDGLQYVVMAHHRQPVLQNYEAFPVNPTNSNVDIYYHNKMAYSLTSVREIKATLCVQ</sequence>
<evidence type="ECO:0000313" key="4">
    <source>
        <dbReference type="Proteomes" id="UP000315947"/>
    </source>
</evidence>
<dbReference type="Gene3D" id="2.60.40.10">
    <property type="entry name" value="Immunoglobulins"/>
    <property type="match status" value="2"/>
</dbReference>
<dbReference type="InterPro" id="IPR008964">
    <property type="entry name" value="Invasin/intimin_cell_adhesion"/>
</dbReference>
<evidence type="ECO:0000256" key="1">
    <source>
        <dbReference type="ARBA" id="ARBA00010116"/>
    </source>
</evidence>
<feature type="domain" description="Big-1" evidence="2">
    <location>
        <begin position="385"/>
        <end position="480"/>
    </location>
</feature>
<feature type="domain" description="Big-1" evidence="2">
    <location>
        <begin position="648"/>
        <end position="724"/>
    </location>
</feature>
<accession>A0ABX5WY55</accession>
<comment type="similarity">
    <text evidence="1">Belongs to the intimin/invasin family.</text>
</comment>
<evidence type="ECO:0000313" key="3">
    <source>
        <dbReference type="EMBL" id="QDO84042.1"/>
    </source>
</evidence>
<organism evidence="3 4">
    <name type="scientific">Shewanella psychropiezotolerans</name>
    <dbReference type="NCBI Taxonomy" id="2593655"/>
    <lineage>
        <taxon>Bacteria</taxon>
        <taxon>Pseudomonadati</taxon>
        <taxon>Pseudomonadota</taxon>
        <taxon>Gammaproteobacteria</taxon>
        <taxon>Alteromonadales</taxon>
        <taxon>Shewanellaceae</taxon>
        <taxon>Shewanella</taxon>
    </lineage>
</organism>
<dbReference type="Proteomes" id="UP000315947">
    <property type="component" value="Chromosome"/>
</dbReference>
<gene>
    <name evidence="3" type="ORF">FM037_13340</name>
</gene>
<keyword evidence="4" id="KW-1185">Reference proteome</keyword>
<proteinExistence type="inferred from homology"/>
<dbReference type="RefSeq" id="WP_144046408.1">
    <property type="nucleotide sequence ID" value="NZ_CP041614.1"/>
</dbReference>